<organism evidence="2 3">
    <name type="scientific">Talaromyces islandicus</name>
    <name type="common">Penicillium islandicum</name>
    <dbReference type="NCBI Taxonomy" id="28573"/>
    <lineage>
        <taxon>Eukaryota</taxon>
        <taxon>Fungi</taxon>
        <taxon>Dikarya</taxon>
        <taxon>Ascomycota</taxon>
        <taxon>Pezizomycotina</taxon>
        <taxon>Eurotiomycetes</taxon>
        <taxon>Eurotiomycetidae</taxon>
        <taxon>Eurotiales</taxon>
        <taxon>Trichocomaceae</taxon>
        <taxon>Talaromyces</taxon>
        <taxon>Talaromyces sect. Islandici</taxon>
    </lineage>
</organism>
<dbReference type="AlphaFoldDB" id="A0A0U1M324"/>
<accession>A0A0U1M324</accession>
<feature type="compositionally biased region" description="Basic and acidic residues" evidence="1">
    <location>
        <begin position="50"/>
        <end position="97"/>
    </location>
</feature>
<evidence type="ECO:0000256" key="1">
    <source>
        <dbReference type="SAM" id="MobiDB-lite"/>
    </source>
</evidence>
<evidence type="ECO:0000313" key="3">
    <source>
        <dbReference type="Proteomes" id="UP000054383"/>
    </source>
</evidence>
<keyword evidence="3" id="KW-1185">Reference proteome</keyword>
<gene>
    <name evidence="2" type="ORF">PISL3812_06995</name>
</gene>
<dbReference type="EMBL" id="CVMT01000007">
    <property type="protein sequence ID" value="CRG89955.1"/>
    <property type="molecule type" value="Genomic_DNA"/>
</dbReference>
<sequence>MATLLYLAMRLLWRDRKRKFKHPKYGYEDDADDCTNDDFSDLFFVDEEGHEEKLEKDHDEEQEEKYPPRNNPEKDNQSRDGSDTKQDTKKTTEKGTQTEEDDLKITVSIGLKGKELIAAKQTHQGRVVLRLAGKNIRSSGYSASDMGKDTVSIETTVENTETISESIRTSLD</sequence>
<proteinExistence type="predicted"/>
<protein>
    <submittedName>
        <fullName evidence="2">Uncharacterized protein</fullName>
    </submittedName>
</protein>
<dbReference type="OrthoDB" id="10649644at2759"/>
<name>A0A0U1M324_TALIS</name>
<dbReference type="Proteomes" id="UP000054383">
    <property type="component" value="Unassembled WGS sequence"/>
</dbReference>
<evidence type="ECO:0000313" key="2">
    <source>
        <dbReference type="EMBL" id="CRG89955.1"/>
    </source>
</evidence>
<feature type="region of interest" description="Disordered" evidence="1">
    <location>
        <begin position="50"/>
        <end position="103"/>
    </location>
</feature>
<reference evidence="2 3" key="1">
    <citation type="submission" date="2015-04" db="EMBL/GenBank/DDBJ databases">
        <authorList>
            <person name="Syromyatnikov M.Y."/>
            <person name="Popov V.N."/>
        </authorList>
    </citation>
    <scope>NUCLEOTIDE SEQUENCE [LARGE SCALE GENOMIC DNA]</scope>
    <source>
        <strain evidence="2">WF-38-12</strain>
    </source>
</reference>